<dbReference type="EMBL" id="BAAAIH010000001">
    <property type="protein sequence ID" value="GAA1249918.1"/>
    <property type="molecule type" value="Genomic_DNA"/>
</dbReference>
<proteinExistence type="predicted"/>
<reference evidence="2 3" key="1">
    <citation type="journal article" date="2019" name="Int. J. Syst. Evol. Microbiol.">
        <title>The Global Catalogue of Microorganisms (GCM) 10K type strain sequencing project: providing services to taxonomists for standard genome sequencing and annotation.</title>
        <authorList>
            <consortium name="The Broad Institute Genomics Platform"/>
            <consortium name="The Broad Institute Genome Sequencing Center for Infectious Disease"/>
            <person name="Wu L."/>
            <person name="Ma J."/>
        </authorList>
    </citation>
    <scope>NUCLEOTIDE SEQUENCE [LARGE SCALE GENOMIC DNA]</scope>
    <source>
        <strain evidence="2 3">JCM 11448</strain>
    </source>
</reference>
<feature type="region of interest" description="Disordered" evidence="1">
    <location>
        <begin position="1"/>
        <end position="36"/>
    </location>
</feature>
<sequence length="159" mass="16565">MADVTGDTCAQRHRGISEDGAENQSRSAGSYPTGPASRPRILGGIINECTARLALYRALPSGVPMASSWSADLLVAGRAVNAQVPAGAGLRVLRLADTEVEVAGVRLSVTFQPVDDPGLVRRVSGAYRAKSPTAAHPTAAPRSIRCRNRTRTSAPAPPP</sequence>
<feature type="region of interest" description="Disordered" evidence="1">
    <location>
        <begin position="130"/>
        <end position="159"/>
    </location>
</feature>
<accession>A0ABN1WKJ1</accession>
<protein>
    <submittedName>
        <fullName evidence="2">Uncharacterized protein</fullName>
    </submittedName>
</protein>
<organism evidence="2 3">
    <name type="scientific">Streptomyces javensis</name>
    <dbReference type="NCBI Taxonomy" id="114698"/>
    <lineage>
        <taxon>Bacteria</taxon>
        <taxon>Bacillati</taxon>
        <taxon>Actinomycetota</taxon>
        <taxon>Actinomycetes</taxon>
        <taxon>Kitasatosporales</taxon>
        <taxon>Streptomycetaceae</taxon>
        <taxon>Streptomyces</taxon>
        <taxon>Streptomyces violaceusniger group</taxon>
    </lineage>
</organism>
<comment type="caution">
    <text evidence="2">The sequence shown here is derived from an EMBL/GenBank/DDBJ whole genome shotgun (WGS) entry which is preliminary data.</text>
</comment>
<evidence type="ECO:0000313" key="3">
    <source>
        <dbReference type="Proteomes" id="UP001500282"/>
    </source>
</evidence>
<dbReference type="Proteomes" id="UP001500282">
    <property type="component" value="Unassembled WGS sequence"/>
</dbReference>
<name>A0ABN1WKJ1_9ACTN</name>
<evidence type="ECO:0000256" key="1">
    <source>
        <dbReference type="SAM" id="MobiDB-lite"/>
    </source>
</evidence>
<gene>
    <name evidence="2" type="ORF">GCM10009579_04560</name>
</gene>
<keyword evidence="3" id="KW-1185">Reference proteome</keyword>
<evidence type="ECO:0000313" key="2">
    <source>
        <dbReference type="EMBL" id="GAA1249918.1"/>
    </source>
</evidence>